<name>A0A016SFQ4_9BILA</name>
<dbReference type="AlphaFoldDB" id="A0A016SFQ4"/>
<dbReference type="Proteomes" id="UP000024635">
    <property type="component" value="Unassembled WGS sequence"/>
</dbReference>
<comment type="caution">
    <text evidence="3">The sequence shown here is derived from an EMBL/GenBank/DDBJ whole genome shotgun (WGS) entry which is preliminary data.</text>
</comment>
<keyword evidence="1" id="KW-1133">Transmembrane helix</keyword>
<evidence type="ECO:0000256" key="1">
    <source>
        <dbReference type="SAM" id="Phobius"/>
    </source>
</evidence>
<gene>
    <name evidence="3" type="primary">Acey_s0235.g3202</name>
    <name evidence="3" type="synonym">Acey-H01G02.3</name>
    <name evidence="3" type="ORF">Y032_0235g3202</name>
</gene>
<keyword evidence="4" id="KW-1185">Reference proteome</keyword>
<protein>
    <recommendedName>
        <fullName evidence="5">Activin types I and II receptor domain-containing protein</fullName>
    </recommendedName>
</protein>
<evidence type="ECO:0008006" key="5">
    <source>
        <dbReference type="Google" id="ProtNLM"/>
    </source>
</evidence>
<keyword evidence="1" id="KW-0472">Membrane</keyword>
<feature type="signal peptide" evidence="2">
    <location>
        <begin position="1"/>
        <end position="20"/>
    </location>
</feature>
<proteinExistence type="predicted"/>
<keyword evidence="1" id="KW-0812">Transmembrane</keyword>
<evidence type="ECO:0000313" key="3">
    <source>
        <dbReference type="EMBL" id="EYB89186.1"/>
    </source>
</evidence>
<dbReference type="OrthoDB" id="5802886at2759"/>
<feature type="transmembrane region" description="Helical" evidence="1">
    <location>
        <begin position="142"/>
        <end position="167"/>
    </location>
</feature>
<keyword evidence="2" id="KW-0732">Signal</keyword>
<reference evidence="4" key="1">
    <citation type="journal article" date="2015" name="Nat. Genet.">
        <title>The genome and transcriptome of the zoonotic hookworm Ancylostoma ceylanicum identify infection-specific gene families.</title>
        <authorList>
            <person name="Schwarz E.M."/>
            <person name="Hu Y."/>
            <person name="Antoshechkin I."/>
            <person name="Miller M.M."/>
            <person name="Sternberg P.W."/>
            <person name="Aroian R.V."/>
        </authorList>
    </citation>
    <scope>NUCLEOTIDE SEQUENCE</scope>
    <source>
        <strain evidence="4">HY135</strain>
    </source>
</reference>
<organism evidence="3 4">
    <name type="scientific">Ancylostoma ceylanicum</name>
    <dbReference type="NCBI Taxonomy" id="53326"/>
    <lineage>
        <taxon>Eukaryota</taxon>
        <taxon>Metazoa</taxon>
        <taxon>Ecdysozoa</taxon>
        <taxon>Nematoda</taxon>
        <taxon>Chromadorea</taxon>
        <taxon>Rhabditida</taxon>
        <taxon>Rhabditina</taxon>
        <taxon>Rhabditomorpha</taxon>
        <taxon>Strongyloidea</taxon>
        <taxon>Ancylostomatidae</taxon>
        <taxon>Ancylostomatinae</taxon>
        <taxon>Ancylostoma</taxon>
    </lineage>
</organism>
<sequence>MRLLATLLLLSSCAVRISLATVKCYCTDDHCVPYGACDGAVCLVGILRENNQVIRTCGSRPLGCHRFSRYWREGYWDEDDRWTDLCACDQPFCNTFSYLRSHTSQRRETHHPDDVPLVFERVDRPDDGMPPPEQPPVTVSSLLTVLLVVVPLTVGAATVMVVAFNYYCHLC</sequence>
<dbReference type="EMBL" id="JARK01001571">
    <property type="protein sequence ID" value="EYB89186.1"/>
    <property type="molecule type" value="Genomic_DNA"/>
</dbReference>
<accession>A0A016SFQ4</accession>
<feature type="chain" id="PRO_5001486334" description="Activin types I and II receptor domain-containing protein" evidence="2">
    <location>
        <begin position="21"/>
        <end position="171"/>
    </location>
</feature>
<evidence type="ECO:0000313" key="4">
    <source>
        <dbReference type="Proteomes" id="UP000024635"/>
    </source>
</evidence>
<evidence type="ECO:0000256" key="2">
    <source>
        <dbReference type="SAM" id="SignalP"/>
    </source>
</evidence>